<gene>
    <name evidence="1" type="ordered locus">SPAB_05715</name>
</gene>
<evidence type="ECO:0000313" key="2">
    <source>
        <dbReference type="Proteomes" id="UP000008556"/>
    </source>
</evidence>
<proteinExistence type="predicted"/>
<sequence length="75" mass="8746">MPCWRVKVQNTAFNRASRRGARSEKRSQERKFSPCCNTRSQALVFTFSASGVLPILLRFNCWPSFVLSYPCRPFR</sequence>
<name>A0A6C6ZA72_SALPB</name>
<dbReference type="Proteomes" id="UP000008556">
    <property type="component" value="Chromosome"/>
</dbReference>
<accession>A0A6C6ZA72</accession>
<dbReference type="AlphaFoldDB" id="A0A6C6ZA72"/>
<organism evidence="1 2">
    <name type="scientific">Salmonella paratyphi B (strain ATCC BAA-1250 / SPB7)</name>
    <dbReference type="NCBI Taxonomy" id="1016998"/>
    <lineage>
        <taxon>Bacteria</taxon>
        <taxon>Pseudomonadati</taxon>
        <taxon>Pseudomonadota</taxon>
        <taxon>Gammaproteobacteria</taxon>
        <taxon>Enterobacterales</taxon>
        <taxon>Enterobacteriaceae</taxon>
        <taxon>Salmonella</taxon>
    </lineage>
</organism>
<protein>
    <submittedName>
        <fullName evidence="1">Uncharacterized protein</fullName>
    </submittedName>
</protein>
<reference evidence="1 2" key="1">
    <citation type="submission" date="2007-11" db="EMBL/GenBank/DDBJ databases">
        <authorList>
            <consortium name="The Salmonella enterica serovar Paratyphi B Genome Sequencing Project"/>
            <person name="McClelland M."/>
            <person name="Sanderson E.K."/>
            <person name="Porwollik S."/>
            <person name="Spieth J."/>
            <person name="Clifton W.S."/>
            <person name="Fulton R."/>
            <person name="Cordes M."/>
            <person name="Wollam A."/>
            <person name="Shah N."/>
            <person name="Pepin K."/>
            <person name="Bhonagiri V."/>
            <person name="Nash W."/>
            <person name="Johnson M."/>
            <person name="Thiruvilangam P."/>
            <person name="Wilson R."/>
        </authorList>
    </citation>
    <scope>NUCLEOTIDE SEQUENCE [LARGE SCALE GENOMIC DNA]</scope>
    <source>
        <strain evidence="2">ATCC BAA-1250 / SPB7</strain>
    </source>
</reference>
<dbReference type="EMBL" id="CP000886">
    <property type="protein sequence ID" value="ABX70983.1"/>
    <property type="molecule type" value="Genomic_DNA"/>
</dbReference>
<dbReference type="KEGG" id="spq:SPAB_05715"/>
<evidence type="ECO:0000313" key="1">
    <source>
        <dbReference type="EMBL" id="ABX70983.1"/>
    </source>
</evidence>